<comment type="catalytic activity">
    <reaction evidence="1 9">
        <text>S-adenosyl-L-methionine + a thiopurine = S-adenosyl-L-homocysteine + a thiopurine S-methylether.</text>
        <dbReference type="EC" id="2.1.1.67"/>
    </reaction>
</comment>
<evidence type="ECO:0000256" key="3">
    <source>
        <dbReference type="ARBA" id="ARBA00008145"/>
    </source>
</evidence>
<sequence>MAGSALASQAGGADSGDDCVDHEFWLQRWREGRIGFHQDAVTPWLREYWPGLGLPAGSQVFVPLAGKSLDLVWLAAQGHHVLGVELSPLAVEQFFAGHALAPQLSESRYGRHYRAGNLELICGDAFGLDDEVLAGCAAVYDRAAMIALPPPLRERYVDGLYACLPSGCRGLLITLEYPQAQKHGPPFSVPEAEVHGRLDRDWQVTALARRDILADQPGFVAEGVTALETVAYRLDRRA</sequence>
<dbReference type="PANTHER" id="PTHR10259:SF11">
    <property type="entry name" value="THIOPURINE S-METHYLTRANSFERASE"/>
    <property type="match status" value="1"/>
</dbReference>
<feature type="binding site" evidence="9">
    <location>
        <position position="85"/>
    </location>
    <ligand>
        <name>S-adenosyl-L-methionine</name>
        <dbReference type="ChEBI" id="CHEBI:59789"/>
    </ligand>
</feature>
<feature type="binding site" evidence="9">
    <location>
        <position position="29"/>
    </location>
    <ligand>
        <name>S-adenosyl-L-methionine</name>
        <dbReference type="ChEBI" id="CHEBI:59789"/>
    </ligand>
</feature>
<evidence type="ECO:0000256" key="1">
    <source>
        <dbReference type="ARBA" id="ARBA00000903"/>
    </source>
</evidence>
<dbReference type="PANTHER" id="PTHR10259">
    <property type="entry name" value="THIOPURINE S-METHYLTRANSFERASE"/>
    <property type="match status" value="1"/>
</dbReference>
<dbReference type="STRING" id="445710.ATSB10_34800"/>
<dbReference type="InterPro" id="IPR025835">
    <property type="entry name" value="Thiopurine_S-MeTrfase"/>
</dbReference>
<feature type="binding site" evidence="9">
    <location>
        <position position="142"/>
    </location>
    <ligand>
        <name>S-adenosyl-L-methionine</name>
        <dbReference type="ChEBI" id="CHEBI:59789"/>
    </ligand>
</feature>
<keyword evidence="7 9" id="KW-0808">Transferase</keyword>
<keyword evidence="5 9" id="KW-0963">Cytoplasm</keyword>
<dbReference type="SUPFAM" id="SSF53335">
    <property type="entry name" value="S-adenosyl-L-methionine-dependent methyltransferases"/>
    <property type="match status" value="1"/>
</dbReference>
<evidence type="ECO:0000256" key="8">
    <source>
        <dbReference type="ARBA" id="ARBA00022691"/>
    </source>
</evidence>
<dbReference type="NCBIfam" id="NF009732">
    <property type="entry name" value="PRK13255.1"/>
    <property type="match status" value="1"/>
</dbReference>
<dbReference type="GO" id="GO:0008119">
    <property type="term" value="F:thiopurine S-methyltransferase activity"/>
    <property type="evidence" value="ECO:0007669"/>
    <property type="project" value="UniProtKB-UniRule"/>
</dbReference>
<evidence type="ECO:0000313" key="11">
    <source>
        <dbReference type="Proteomes" id="UP000077255"/>
    </source>
</evidence>
<evidence type="ECO:0000313" key="10">
    <source>
        <dbReference type="EMBL" id="AND70934.1"/>
    </source>
</evidence>
<dbReference type="PROSITE" id="PS51585">
    <property type="entry name" value="SAM_MT_TPMT"/>
    <property type="match status" value="1"/>
</dbReference>
<organism evidence="10 11">
    <name type="scientific">Dyella thiooxydans</name>
    <dbReference type="NCBI Taxonomy" id="445710"/>
    <lineage>
        <taxon>Bacteria</taxon>
        <taxon>Pseudomonadati</taxon>
        <taxon>Pseudomonadota</taxon>
        <taxon>Gammaproteobacteria</taxon>
        <taxon>Lysobacterales</taxon>
        <taxon>Rhodanobacteraceae</taxon>
        <taxon>Dyella</taxon>
    </lineage>
</organism>
<comment type="subcellular location">
    <subcellularLocation>
        <location evidence="2 9">Cytoplasm</location>
    </subcellularLocation>
</comment>
<evidence type="ECO:0000256" key="5">
    <source>
        <dbReference type="ARBA" id="ARBA00022490"/>
    </source>
</evidence>
<dbReference type="GO" id="GO:0032259">
    <property type="term" value="P:methylation"/>
    <property type="evidence" value="ECO:0007669"/>
    <property type="project" value="UniProtKB-KW"/>
</dbReference>
<dbReference type="InterPro" id="IPR008854">
    <property type="entry name" value="TPMT"/>
</dbReference>
<feature type="binding site" evidence="9">
    <location>
        <position position="64"/>
    </location>
    <ligand>
        <name>S-adenosyl-L-methionine</name>
        <dbReference type="ChEBI" id="CHEBI:59789"/>
    </ligand>
</feature>
<proteinExistence type="inferred from homology"/>
<dbReference type="InterPro" id="IPR022474">
    <property type="entry name" value="Thiopur_S-MeTfrase_Se/Te_detox"/>
</dbReference>
<keyword evidence="8 9" id="KW-0949">S-adenosyl-L-methionine</keyword>
<name>A0A160N584_9GAMM</name>
<accession>A0A160N584</accession>
<keyword evidence="6 9" id="KW-0489">Methyltransferase</keyword>
<dbReference type="GO" id="GO:0005737">
    <property type="term" value="C:cytoplasm"/>
    <property type="evidence" value="ECO:0007669"/>
    <property type="project" value="UniProtKB-SubCell"/>
</dbReference>
<dbReference type="PATRIC" id="fig|445710.3.peg.3479"/>
<dbReference type="OrthoDB" id="9778208at2"/>
<gene>
    <name evidence="9" type="primary">tpm</name>
    <name evidence="10" type="ORF">ATSB10_34800</name>
</gene>
<dbReference type="EC" id="2.1.1.67" evidence="4 9"/>
<comment type="similarity">
    <text evidence="3 9">Belongs to the class I-like SAM-binding methyltransferase superfamily. TPMT family.</text>
</comment>
<dbReference type="HAMAP" id="MF_00812">
    <property type="entry name" value="Thiopur_methtran"/>
    <property type="match status" value="1"/>
</dbReference>
<dbReference type="GO" id="GO:0010038">
    <property type="term" value="P:response to metal ion"/>
    <property type="evidence" value="ECO:0007669"/>
    <property type="project" value="InterPro"/>
</dbReference>
<dbReference type="NCBIfam" id="TIGR03840">
    <property type="entry name" value="TMPT_Se_Te"/>
    <property type="match status" value="1"/>
</dbReference>
<dbReference type="PIRSF" id="PIRSF023956">
    <property type="entry name" value="Thiopurine_S-methyltransferase"/>
    <property type="match status" value="1"/>
</dbReference>
<protein>
    <recommendedName>
        <fullName evidence="4 9">Thiopurine S-methyltransferase</fullName>
        <ecNumber evidence="4 9">2.1.1.67</ecNumber>
    </recommendedName>
    <alternativeName>
        <fullName evidence="9">Thiopurine methyltransferase</fullName>
    </alternativeName>
</protein>
<dbReference type="Gene3D" id="3.40.50.150">
    <property type="entry name" value="Vaccinia Virus protein VP39"/>
    <property type="match status" value="1"/>
</dbReference>
<dbReference type="InterPro" id="IPR029063">
    <property type="entry name" value="SAM-dependent_MTases_sf"/>
</dbReference>
<evidence type="ECO:0000256" key="7">
    <source>
        <dbReference type="ARBA" id="ARBA00022679"/>
    </source>
</evidence>
<keyword evidence="11" id="KW-1185">Reference proteome</keyword>
<dbReference type="Proteomes" id="UP000077255">
    <property type="component" value="Chromosome"/>
</dbReference>
<reference evidence="10 11" key="1">
    <citation type="submission" date="2016-02" db="EMBL/GenBank/DDBJ databases">
        <title>Complete genome sequencing and analysis of ATSB10, Dyella thiooxydans isolated from rhizosphere soil of sunflower (Helianthus annuus L.).</title>
        <authorList>
            <person name="Lee Y."/>
            <person name="Hwangbo K."/>
            <person name="Chung H."/>
            <person name="Yoo J."/>
            <person name="Kim K.Y."/>
            <person name="Sa T.M."/>
            <person name="Um Y."/>
            <person name="Madhaiyan M."/>
        </authorList>
    </citation>
    <scope>NUCLEOTIDE SEQUENCE [LARGE SCALE GENOMIC DNA]</scope>
    <source>
        <strain evidence="10 11">ATSB10</strain>
    </source>
</reference>
<dbReference type="EMBL" id="CP014841">
    <property type="protein sequence ID" value="AND70934.1"/>
    <property type="molecule type" value="Genomic_DNA"/>
</dbReference>
<evidence type="ECO:0000256" key="9">
    <source>
        <dbReference type="HAMAP-Rule" id="MF_00812"/>
    </source>
</evidence>
<evidence type="ECO:0000256" key="4">
    <source>
        <dbReference type="ARBA" id="ARBA00011905"/>
    </source>
</evidence>
<dbReference type="FunFam" id="3.40.50.150:FF:000101">
    <property type="entry name" value="Thiopurine S-methyltransferase"/>
    <property type="match status" value="1"/>
</dbReference>
<dbReference type="KEGG" id="dtx:ATSB10_34800"/>
<dbReference type="Pfam" id="PF05724">
    <property type="entry name" value="TPMT"/>
    <property type="match status" value="1"/>
</dbReference>
<dbReference type="AlphaFoldDB" id="A0A160N584"/>
<evidence type="ECO:0000256" key="2">
    <source>
        <dbReference type="ARBA" id="ARBA00004496"/>
    </source>
</evidence>
<evidence type="ECO:0000256" key="6">
    <source>
        <dbReference type="ARBA" id="ARBA00022603"/>
    </source>
</evidence>